<reference evidence="1 2" key="1">
    <citation type="submission" date="2018-10" db="EMBL/GenBank/DDBJ databases">
        <authorList>
            <person name="Ekblom R."/>
            <person name="Jareborg N."/>
        </authorList>
    </citation>
    <scope>NUCLEOTIDE SEQUENCE [LARGE SCALE GENOMIC DNA]</scope>
    <source>
        <tissue evidence="1">Muscle</tissue>
    </source>
</reference>
<keyword evidence="2" id="KW-1185">Reference proteome</keyword>
<dbReference type="AlphaFoldDB" id="A0A9X9LD40"/>
<gene>
    <name evidence="1" type="ORF">BN2614_LOCUS1</name>
</gene>
<evidence type="ECO:0000313" key="2">
    <source>
        <dbReference type="Proteomes" id="UP000269945"/>
    </source>
</evidence>
<protein>
    <submittedName>
        <fullName evidence="1">Uncharacterized protein</fullName>
    </submittedName>
</protein>
<accession>A0A9X9LD40</accession>
<dbReference type="Proteomes" id="UP000269945">
    <property type="component" value="Unassembled WGS sequence"/>
</dbReference>
<name>A0A9X9LD40_GULGU</name>
<proteinExistence type="predicted"/>
<comment type="caution">
    <text evidence="1">The sequence shown here is derived from an EMBL/GenBank/DDBJ whole genome shotgun (WGS) entry which is preliminary data.</text>
</comment>
<dbReference type="EMBL" id="CYRY02000774">
    <property type="protein sequence ID" value="VCW50305.1"/>
    <property type="molecule type" value="Genomic_DNA"/>
</dbReference>
<evidence type="ECO:0000313" key="1">
    <source>
        <dbReference type="EMBL" id="VCW50305.1"/>
    </source>
</evidence>
<organism evidence="1 2">
    <name type="scientific">Gulo gulo</name>
    <name type="common">Wolverine</name>
    <name type="synonym">Gluton</name>
    <dbReference type="NCBI Taxonomy" id="48420"/>
    <lineage>
        <taxon>Eukaryota</taxon>
        <taxon>Metazoa</taxon>
        <taxon>Chordata</taxon>
        <taxon>Craniata</taxon>
        <taxon>Vertebrata</taxon>
        <taxon>Euteleostomi</taxon>
        <taxon>Mammalia</taxon>
        <taxon>Eutheria</taxon>
        <taxon>Laurasiatheria</taxon>
        <taxon>Carnivora</taxon>
        <taxon>Caniformia</taxon>
        <taxon>Musteloidea</taxon>
        <taxon>Mustelidae</taxon>
        <taxon>Guloninae</taxon>
        <taxon>Gulo</taxon>
    </lineage>
</organism>
<sequence length="70" mass="7787">MRLRTCYCGSGPFTPLARGTESVWLCSVCGSPCLFSNQPEKMSLSFSSLRLLTACVFVFFFFKAFSVLVN</sequence>